<proteinExistence type="predicted"/>
<dbReference type="Proteomes" id="UP000285820">
    <property type="component" value="Unassembled WGS sequence"/>
</dbReference>
<reference evidence="3 4" key="1">
    <citation type="submission" date="2018-08" db="EMBL/GenBank/DDBJ databases">
        <title>A genome reference for cultivated species of the human gut microbiota.</title>
        <authorList>
            <person name="Zou Y."/>
            <person name="Xue W."/>
            <person name="Luo G."/>
        </authorList>
    </citation>
    <scope>NUCLEOTIDE SEQUENCE [LARGE SCALE GENOMIC DNA]</scope>
    <source>
        <strain evidence="3 4">AF24-4</strain>
    </source>
</reference>
<protein>
    <submittedName>
        <fullName evidence="3">DUF115 domain-containing protein</fullName>
    </submittedName>
</protein>
<keyword evidence="1" id="KW-0175">Coiled coil</keyword>
<organism evidence="3 4">
    <name type="scientific">Roseburia inulinivorans</name>
    <dbReference type="NCBI Taxonomy" id="360807"/>
    <lineage>
        <taxon>Bacteria</taxon>
        <taxon>Bacillati</taxon>
        <taxon>Bacillota</taxon>
        <taxon>Clostridia</taxon>
        <taxon>Lachnospirales</taxon>
        <taxon>Lachnospiraceae</taxon>
        <taxon>Roseburia</taxon>
    </lineage>
</organism>
<dbReference type="InterPro" id="IPR002826">
    <property type="entry name" value="MptE-like"/>
</dbReference>
<evidence type="ECO:0000313" key="4">
    <source>
        <dbReference type="Proteomes" id="UP000285820"/>
    </source>
</evidence>
<gene>
    <name evidence="3" type="ORF">DWY29_12945</name>
</gene>
<dbReference type="RefSeq" id="WP_118126884.1">
    <property type="nucleotide sequence ID" value="NZ_QRUN01000022.1"/>
</dbReference>
<sequence length="619" mass="71777">MSLYNENIKFLKENYPYVKWDEEHELESNVHEICAINDRKNNVMLGVKVDNHIWSFGSCYDAEMAAEHWVNQFENVNYRTIFIIVGVGNGIYIRKLAEKYPENYIIVCEPDMELFVAYLETQNMKRDFSGKIFLAAGENADALYIELMYQVINYDNKKEIKYEILPNYQNVNEQLVLLYRKKYRDCVSRVIIKRNTIVVDEQTRAENQLRNMFYFYKKFSIGQLYDATEKITHQNRAAIVVAAGPSLDKNITELKKAQNKAFIIVVDTALKTVIKAGVKPDLAIMIDPEKDPSLFENEVIKNIPLCVSIYGNYRIISKHKGEVFFPTGESNLTEALMKKYNKGIYTVPTGGSVANNAFSIVGFMGFGTIILIGQDLAYPNGQIHTAEAYDDEKGIEASNSKYFEVEDIYGGKVYTESNMDSYRKWYEEQININPQIRVIDATEGGAKINGTEIMTLKEAISLTCENQDDIDYRSLIKPTETMFNEEQQEEIEQYFINIESQLSKLKKVLKDQEINYIQLEKMEIRNQQNESKYKRLVEKTSKTAKKLEENELMDFLQLYQNIVEYRVLDNMNDDQDKTLTESIKAAKGGKMICQTYIENIDTVKVKWHQLLIENHLIEE</sequence>
<dbReference type="PANTHER" id="PTHR41786:SF1">
    <property type="entry name" value="6-HYDROXYMETHYLPTERIN DIPHOSPHOKINASE MPTE-LIKE DOMAIN-CONTAINING PROTEIN"/>
    <property type="match status" value="1"/>
</dbReference>
<accession>A0A3R6CHJ1</accession>
<evidence type="ECO:0000313" key="3">
    <source>
        <dbReference type="EMBL" id="RGR66461.1"/>
    </source>
</evidence>
<name>A0A3R6CHJ1_9FIRM</name>
<comment type="caution">
    <text evidence="3">The sequence shown here is derived from an EMBL/GenBank/DDBJ whole genome shotgun (WGS) entry which is preliminary data.</text>
</comment>
<dbReference type="PANTHER" id="PTHR41786">
    <property type="entry name" value="MOTILITY ACCESSORY FACTOR MAF"/>
    <property type="match status" value="1"/>
</dbReference>
<feature type="coiled-coil region" evidence="1">
    <location>
        <begin position="484"/>
        <end position="550"/>
    </location>
</feature>
<dbReference type="EMBL" id="QRUN01000022">
    <property type="protein sequence ID" value="RGR66461.1"/>
    <property type="molecule type" value="Genomic_DNA"/>
</dbReference>
<dbReference type="AlphaFoldDB" id="A0A3R6CHJ1"/>
<evidence type="ECO:0000256" key="1">
    <source>
        <dbReference type="SAM" id="Coils"/>
    </source>
</evidence>
<feature type="domain" description="6-hydroxymethylpterin diphosphokinase MptE-like" evidence="2">
    <location>
        <begin position="207"/>
        <end position="380"/>
    </location>
</feature>
<dbReference type="Pfam" id="PF01973">
    <property type="entry name" value="MptE-like"/>
    <property type="match status" value="1"/>
</dbReference>
<evidence type="ECO:0000259" key="2">
    <source>
        <dbReference type="Pfam" id="PF01973"/>
    </source>
</evidence>